<keyword evidence="5 6" id="KW-0694">RNA-binding</keyword>
<proteinExistence type="inferred from homology"/>
<dbReference type="Pfam" id="PF00453">
    <property type="entry name" value="Ribosomal_L20"/>
    <property type="match status" value="1"/>
</dbReference>
<dbReference type="PRINTS" id="PR00062">
    <property type="entry name" value="RIBOSOMALL20"/>
</dbReference>
<dbReference type="GO" id="GO:0006412">
    <property type="term" value="P:translation"/>
    <property type="evidence" value="ECO:0007669"/>
    <property type="project" value="InterPro"/>
</dbReference>
<dbReference type="PANTHER" id="PTHR10986">
    <property type="entry name" value="39S RIBOSOMAL PROTEIN L20"/>
    <property type="match status" value="1"/>
</dbReference>
<dbReference type="GO" id="GO:0000027">
    <property type="term" value="P:ribosomal large subunit assembly"/>
    <property type="evidence" value="ECO:0007669"/>
    <property type="project" value="UniProtKB-UniRule"/>
</dbReference>
<protein>
    <recommendedName>
        <fullName evidence="4 5">Large ribosomal subunit protein bL20</fullName>
    </recommendedName>
</protein>
<evidence type="ECO:0000256" key="5">
    <source>
        <dbReference type="HAMAP-Rule" id="MF_00382"/>
    </source>
</evidence>
<dbReference type="Proteomes" id="UP000178315">
    <property type="component" value="Unassembled WGS sequence"/>
</dbReference>
<comment type="caution">
    <text evidence="7">The sequence shown here is derived from an EMBL/GenBank/DDBJ whole genome shotgun (WGS) entry which is preliminary data.</text>
</comment>
<dbReference type="GO" id="GO:0019843">
    <property type="term" value="F:rRNA binding"/>
    <property type="evidence" value="ECO:0007669"/>
    <property type="project" value="UniProtKB-UniRule"/>
</dbReference>
<dbReference type="FunFam" id="1.10.1900.20:FF:000001">
    <property type="entry name" value="50S ribosomal protein L20"/>
    <property type="match status" value="1"/>
</dbReference>
<dbReference type="GO" id="GO:1990904">
    <property type="term" value="C:ribonucleoprotein complex"/>
    <property type="evidence" value="ECO:0007669"/>
    <property type="project" value="UniProtKB-KW"/>
</dbReference>
<gene>
    <name evidence="5" type="primary">rplT</name>
    <name evidence="7" type="ORF">A3H61_05165</name>
</gene>
<accession>A0A1G2A7I9</accession>
<keyword evidence="2 5" id="KW-0689">Ribosomal protein</keyword>
<comment type="similarity">
    <text evidence="1 5 6">Belongs to the bacterial ribosomal protein bL20 family.</text>
</comment>
<name>A0A1G2A7I9_9BACT</name>
<dbReference type="GO" id="GO:0005840">
    <property type="term" value="C:ribosome"/>
    <property type="evidence" value="ECO:0007669"/>
    <property type="project" value="UniProtKB-KW"/>
</dbReference>
<evidence type="ECO:0000256" key="4">
    <source>
        <dbReference type="ARBA" id="ARBA00035172"/>
    </source>
</evidence>
<evidence type="ECO:0000256" key="1">
    <source>
        <dbReference type="ARBA" id="ARBA00007698"/>
    </source>
</evidence>
<sequence>MPRVKRGTMHVKHRKNILEKAKGMYLGRRTRIKIAKEATTRAGAHAYRGRRLKKRDFRSLWNIKINAAARENGTTYGKLIAGLKKKNIVLNRKILAELAEKQKPVFKAIVKAVR</sequence>
<evidence type="ECO:0000256" key="3">
    <source>
        <dbReference type="ARBA" id="ARBA00023274"/>
    </source>
</evidence>
<keyword evidence="3 5" id="KW-0687">Ribonucleoprotein</keyword>
<dbReference type="EMBL" id="MHJU01000024">
    <property type="protein sequence ID" value="OGY72741.1"/>
    <property type="molecule type" value="Genomic_DNA"/>
</dbReference>
<dbReference type="InterPro" id="IPR005813">
    <property type="entry name" value="Ribosomal_bL20"/>
</dbReference>
<dbReference type="InterPro" id="IPR035566">
    <property type="entry name" value="Ribosomal_protein_bL20_C"/>
</dbReference>
<dbReference type="AlphaFoldDB" id="A0A1G2A7I9"/>
<evidence type="ECO:0000256" key="6">
    <source>
        <dbReference type="RuleBase" id="RU000560"/>
    </source>
</evidence>
<keyword evidence="5 6" id="KW-0699">rRNA-binding</keyword>
<comment type="function">
    <text evidence="5 6">Binds directly to 23S ribosomal RNA and is necessary for the in vitro assembly process of the 50S ribosomal subunit. It is not involved in the protein synthesizing functions of that subunit.</text>
</comment>
<dbReference type="SUPFAM" id="SSF74731">
    <property type="entry name" value="Ribosomal protein L20"/>
    <property type="match status" value="1"/>
</dbReference>
<dbReference type="Gene3D" id="1.10.1900.20">
    <property type="entry name" value="Ribosomal protein L20"/>
    <property type="match status" value="1"/>
</dbReference>
<evidence type="ECO:0000313" key="7">
    <source>
        <dbReference type="EMBL" id="OGY72741.1"/>
    </source>
</evidence>
<dbReference type="CDD" id="cd07026">
    <property type="entry name" value="Ribosomal_L20"/>
    <property type="match status" value="1"/>
</dbReference>
<dbReference type="GO" id="GO:0003735">
    <property type="term" value="F:structural constituent of ribosome"/>
    <property type="evidence" value="ECO:0007669"/>
    <property type="project" value="InterPro"/>
</dbReference>
<dbReference type="Gene3D" id="6.10.160.10">
    <property type="match status" value="1"/>
</dbReference>
<organism evidence="7 8">
    <name type="scientific">Candidatus Jacksonbacteria bacterium RIFCSPLOWO2_02_FULL_44_20</name>
    <dbReference type="NCBI Taxonomy" id="1798460"/>
    <lineage>
        <taxon>Bacteria</taxon>
        <taxon>Candidatus Jacksoniibacteriota</taxon>
    </lineage>
</organism>
<reference evidence="7 8" key="1">
    <citation type="journal article" date="2016" name="Nat. Commun.">
        <title>Thousands of microbial genomes shed light on interconnected biogeochemical processes in an aquifer system.</title>
        <authorList>
            <person name="Anantharaman K."/>
            <person name="Brown C.T."/>
            <person name="Hug L.A."/>
            <person name="Sharon I."/>
            <person name="Castelle C.J."/>
            <person name="Probst A.J."/>
            <person name="Thomas B.C."/>
            <person name="Singh A."/>
            <person name="Wilkins M.J."/>
            <person name="Karaoz U."/>
            <person name="Brodie E.L."/>
            <person name="Williams K.H."/>
            <person name="Hubbard S.S."/>
            <person name="Banfield J.F."/>
        </authorList>
    </citation>
    <scope>NUCLEOTIDE SEQUENCE [LARGE SCALE GENOMIC DNA]</scope>
</reference>
<dbReference type="HAMAP" id="MF_00382">
    <property type="entry name" value="Ribosomal_bL20"/>
    <property type="match status" value="1"/>
</dbReference>
<dbReference type="NCBIfam" id="TIGR01032">
    <property type="entry name" value="rplT_bact"/>
    <property type="match status" value="1"/>
</dbReference>
<evidence type="ECO:0000256" key="2">
    <source>
        <dbReference type="ARBA" id="ARBA00022980"/>
    </source>
</evidence>
<evidence type="ECO:0000313" key="8">
    <source>
        <dbReference type="Proteomes" id="UP000178315"/>
    </source>
</evidence>